<dbReference type="Proteomes" id="UP000199072">
    <property type="component" value="Unassembled WGS sequence"/>
</dbReference>
<gene>
    <name evidence="7" type="primary">hemH</name>
    <name evidence="9" type="ORF">SAMN05216464_11522</name>
</gene>
<evidence type="ECO:0000313" key="10">
    <source>
        <dbReference type="Proteomes" id="UP000199072"/>
    </source>
</evidence>
<dbReference type="GO" id="GO:0006783">
    <property type="term" value="P:heme biosynthetic process"/>
    <property type="evidence" value="ECO:0007669"/>
    <property type="project" value="UniProtKB-UniRule"/>
</dbReference>
<dbReference type="RefSeq" id="WP_091153994.1">
    <property type="nucleotide sequence ID" value="NZ_FNAI01000015.1"/>
</dbReference>
<proteinExistence type="inferred from homology"/>
<protein>
    <recommendedName>
        <fullName evidence="7">Ferrochelatase</fullName>
        <ecNumber evidence="7">4.98.1.1</ecNumber>
    </recommendedName>
    <alternativeName>
        <fullName evidence="7">Heme synthase</fullName>
    </alternativeName>
    <alternativeName>
        <fullName evidence="7">Protoheme ferro-lyase</fullName>
    </alternativeName>
</protein>
<feature type="binding site" evidence="7">
    <location>
        <position position="296"/>
    </location>
    <ligand>
        <name>Fe(2+)</name>
        <dbReference type="ChEBI" id="CHEBI:29033"/>
    </ligand>
</feature>
<evidence type="ECO:0000256" key="5">
    <source>
        <dbReference type="ARBA" id="ARBA00023244"/>
    </source>
</evidence>
<dbReference type="SUPFAM" id="SSF53800">
    <property type="entry name" value="Chelatase"/>
    <property type="match status" value="1"/>
</dbReference>
<keyword evidence="7" id="KW-0963">Cytoplasm</keyword>
<comment type="function">
    <text evidence="7">Catalyzes the ferrous insertion into protoporphyrin IX.</text>
</comment>
<evidence type="ECO:0000256" key="7">
    <source>
        <dbReference type="HAMAP-Rule" id="MF_00323"/>
    </source>
</evidence>
<dbReference type="HAMAP" id="MF_00323">
    <property type="entry name" value="Ferrochelatase"/>
    <property type="match status" value="1"/>
</dbReference>
<evidence type="ECO:0000256" key="2">
    <source>
        <dbReference type="ARBA" id="ARBA00023004"/>
    </source>
</evidence>
<reference evidence="9 10" key="1">
    <citation type="submission" date="2016-10" db="EMBL/GenBank/DDBJ databases">
        <authorList>
            <person name="de Groot N.N."/>
        </authorList>
    </citation>
    <scope>NUCLEOTIDE SEQUENCE [LARGE SCALE GENOMIC DNA]</scope>
    <source>
        <strain evidence="9 10">47C3B</strain>
    </source>
</reference>
<dbReference type="EMBL" id="FNAI01000015">
    <property type="protein sequence ID" value="SDF25536.1"/>
    <property type="molecule type" value="Genomic_DNA"/>
</dbReference>
<dbReference type="STRING" id="1391627.SAMN05216464_11522"/>
<dbReference type="Pfam" id="PF00762">
    <property type="entry name" value="Ferrochelatase"/>
    <property type="match status" value="1"/>
</dbReference>
<organism evidence="9 10">
    <name type="scientific">Mucilaginibacter pineti</name>
    <dbReference type="NCBI Taxonomy" id="1391627"/>
    <lineage>
        <taxon>Bacteria</taxon>
        <taxon>Pseudomonadati</taxon>
        <taxon>Bacteroidota</taxon>
        <taxon>Sphingobacteriia</taxon>
        <taxon>Sphingobacteriales</taxon>
        <taxon>Sphingobacteriaceae</taxon>
        <taxon>Mucilaginibacter</taxon>
    </lineage>
</organism>
<sequence length="339" mass="38111">MTAKQGVLLVNLGTPDSPSVKDVRRYLAEFLMDGRVIDVHPFWRNLLVRGLIVPFRGPRSAALYRQVWDAQNGSPLLHYSRLQQQLLQQELGETWVVALAMRYGNPSIAAAMANLQNAKVTRIRVIALFPQYASATTGSVHQQVMDLVSRWPVIPEISFVNSFHDLELLIGAFAANGRKYQPHSYDHILFSFHGLPQRQLLKSDHMRAHCFQTTNCCSTFDAKNRHCYSAQCHHTASLIAGQLQLRPDHFTVCFQSRLGREPWLQPYTSDVIRQLAAEGKKRLLVFCPAFVADCLETLQEIGLEYRKAFLDAGGEELQLVEGLNGSPVFTRALAALARG</sequence>
<dbReference type="GO" id="GO:0005737">
    <property type="term" value="C:cytoplasm"/>
    <property type="evidence" value="ECO:0007669"/>
    <property type="project" value="UniProtKB-SubCell"/>
</dbReference>
<dbReference type="CDD" id="cd00419">
    <property type="entry name" value="Ferrochelatase_C"/>
    <property type="match status" value="1"/>
</dbReference>
<evidence type="ECO:0000256" key="6">
    <source>
        <dbReference type="ARBA" id="ARBA00024536"/>
    </source>
</evidence>
<dbReference type="InterPro" id="IPR033644">
    <property type="entry name" value="Ferrochelatase_C"/>
</dbReference>
<keyword evidence="2 7" id="KW-0408">Iron</keyword>
<keyword evidence="10" id="KW-1185">Reference proteome</keyword>
<keyword evidence="3 7" id="KW-0350">Heme biosynthesis</keyword>
<dbReference type="InterPro" id="IPR001015">
    <property type="entry name" value="Ferrochelatase"/>
</dbReference>
<dbReference type="PANTHER" id="PTHR11108">
    <property type="entry name" value="FERROCHELATASE"/>
    <property type="match status" value="1"/>
</dbReference>
<dbReference type="EC" id="4.98.1.1" evidence="7"/>
<dbReference type="Gene3D" id="3.40.50.1400">
    <property type="match status" value="2"/>
</dbReference>
<comment type="subcellular location">
    <subcellularLocation>
        <location evidence="7">Cytoplasm</location>
    </subcellularLocation>
</comment>
<dbReference type="NCBIfam" id="TIGR00109">
    <property type="entry name" value="hemH"/>
    <property type="match status" value="1"/>
</dbReference>
<dbReference type="UniPathway" id="UPA00252">
    <property type="reaction ID" value="UER00325"/>
</dbReference>
<keyword evidence="5 7" id="KW-0627">Porphyrin biosynthesis</keyword>
<dbReference type="PANTHER" id="PTHR11108:SF1">
    <property type="entry name" value="FERROCHELATASE, MITOCHONDRIAL"/>
    <property type="match status" value="1"/>
</dbReference>
<dbReference type="OrthoDB" id="9809741at2"/>
<evidence type="ECO:0000256" key="4">
    <source>
        <dbReference type="ARBA" id="ARBA00023239"/>
    </source>
</evidence>
<name>A0A1G7JKX1_9SPHI</name>
<comment type="catalytic activity">
    <reaction evidence="7">
        <text>heme b + 2 H(+) = protoporphyrin IX + Fe(2+)</text>
        <dbReference type="Rhea" id="RHEA:22584"/>
        <dbReference type="ChEBI" id="CHEBI:15378"/>
        <dbReference type="ChEBI" id="CHEBI:29033"/>
        <dbReference type="ChEBI" id="CHEBI:57306"/>
        <dbReference type="ChEBI" id="CHEBI:60344"/>
        <dbReference type="EC" id="4.98.1.1"/>
    </reaction>
</comment>
<dbReference type="CDD" id="cd03411">
    <property type="entry name" value="Ferrochelatase_N"/>
    <property type="match status" value="1"/>
</dbReference>
<evidence type="ECO:0000256" key="8">
    <source>
        <dbReference type="RuleBase" id="RU004185"/>
    </source>
</evidence>
<keyword evidence="7" id="KW-0479">Metal-binding</keyword>
<comment type="pathway">
    <text evidence="7">Porphyrin-containing compound metabolism; protoheme biosynthesis; protoheme from protoporphyrin-IX: step 1/1.</text>
</comment>
<keyword evidence="4 7" id="KW-0456">Lyase</keyword>
<accession>A0A1G7JKX1</accession>
<dbReference type="AlphaFoldDB" id="A0A1G7JKX1"/>
<evidence type="ECO:0000256" key="1">
    <source>
        <dbReference type="ARBA" id="ARBA00007718"/>
    </source>
</evidence>
<evidence type="ECO:0000313" key="9">
    <source>
        <dbReference type="EMBL" id="SDF25536.1"/>
    </source>
</evidence>
<feature type="binding site" evidence="7">
    <location>
        <position position="193"/>
    </location>
    <ligand>
        <name>Fe(2+)</name>
        <dbReference type="ChEBI" id="CHEBI:29033"/>
    </ligand>
</feature>
<comment type="catalytic activity">
    <reaction evidence="6">
        <text>Fe-coproporphyrin III + 2 H(+) = coproporphyrin III + Fe(2+)</text>
        <dbReference type="Rhea" id="RHEA:49572"/>
        <dbReference type="ChEBI" id="CHEBI:15378"/>
        <dbReference type="ChEBI" id="CHEBI:29033"/>
        <dbReference type="ChEBI" id="CHEBI:68438"/>
        <dbReference type="ChEBI" id="CHEBI:131725"/>
        <dbReference type="EC" id="4.99.1.9"/>
    </reaction>
    <physiologicalReaction direction="right-to-left" evidence="6">
        <dbReference type="Rhea" id="RHEA:49574"/>
    </physiologicalReaction>
</comment>
<dbReference type="InterPro" id="IPR033659">
    <property type="entry name" value="Ferrochelatase_N"/>
</dbReference>
<comment type="similarity">
    <text evidence="1 7 8">Belongs to the ferrochelatase family.</text>
</comment>
<evidence type="ECO:0000256" key="3">
    <source>
        <dbReference type="ARBA" id="ARBA00023133"/>
    </source>
</evidence>
<dbReference type="GO" id="GO:0046872">
    <property type="term" value="F:metal ion binding"/>
    <property type="evidence" value="ECO:0007669"/>
    <property type="project" value="UniProtKB-KW"/>
</dbReference>
<dbReference type="GO" id="GO:0004325">
    <property type="term" value="F:ferrochelatase activity"/>
    <property type="evidence" value="ECO:0007669"/>
    <property type="project" value="UniProtKB-UniRule"/>
</dbReference>